<dbReference type="PANTHER" id="PTHR33392">
    <property type="entry name" value="POLYISOPRENYL-TEICHOIC ACID--PEPTIDOGLYCAN TEICHOIC ACID TRANSFERASE TAGU"/>
    <property type="match status" value="1"/>
</dbReference>
<evidence type="ECO:0000256" key="2">
    <source>
        <dbReference type="SAM" id="MobiDB-lite"/>
    </source>
</evidence>
<sequence>MTHRRPRRFRGGGKRGGTRGASAHGTEPSRVVSGRIVDGPGHDADAAPPPPYDALYDAGLPADTFVPPAASPAVSPAVPLAVREPAAPAPSGDVGDAIGDGRSGGYGSSERTPRPPRSRGRKFALLVLTLVVALVAVSVSGYVWADSALTKGIDLGAVEDRPAPGKGTNYLIVGSDSREGMSAQDRKALHTGGSADAGRRTDSMMLLHTGVHGTTMVSLPRDSWMTVPAYVRPDTGVHHPARKNKLNAAFSLGGAPLLVRTVEANTGLRIDHYAEIGFSGFVGIVNAVGGVPMCLDHAVRDPKSGLDLTEGCHTLDGRGALAFVRQRHQEKEGDLGRTRNQQKFLAALAEKAASPEVLSNPRKAFSAASTGLGALTVDNDTHPRDLVSVFRMMRGGSDLARLNIPVTGRGLSTPAGSAVEVDWKPARKVFEQLRKDRPVPEEDDG</sequence>
<evidence type="ECO:0000259" key="4">
    <source>
        <dbReference type="Pfam" id="PF03816"/>
    </source>
</evidence>
<protein>
    <submittedName>
        <fullName evidence="5">LCP family protein</fullName>
    </submittedName>
</protein>
<dbReference type="InterPro" id="IPR050922">
    <property type="entry name" value="LytR/CpsA/Psr_CW_biosynth"/>
</dbReference>
<reference evidence="5" key="1">
    <citation type="submission" date="2022-10" db="EMBL/GenBank/DDBJ databases">
        <title>The complete genomes of actinobacterial strains from the NBC collection.</title>
        <authorList>
            <person name="Joergensen T.S."/>
            <person name="Alvarez Arevalo M."/>
            <person name="Sterndorff E.B."/>
            <person name="Faurdal D."/>
            <person name="Vuksanovic O."/>
            <person name="Mourched A.-S."/>
            <person name="Charusanti P."/>
            <person name="Shaw S."/>
            <person name="Blin K."/>
            <person name="Weber T."/>
        </authorList>
    </citation>
    <scope>NUCLEOTIDE SEQUENCE</scope>
    <source>
        <strain evidence="5">NBC_01401</strain>
    </source>
</reference>
<feature type="region of interest" description="Disordered" evidence="2">
    <location>
        <begin position="1"/>
        <end position="55"/>
    </location>
</feature>
<dbReference type="InterPro" id="IPR004474">
    <property type="entry name" value="LytR_CpsA_psr"/>
</dbReference>
<dbReference type="Gene3D" id="3.40.630.190">
    <property type="entry name" value="LCP protein"/>
    <property type="match status" value="1"/>
</dbReference>
<accession>A0AAU3GUF1</accession>
<feature type="compositionally biased region" description="Basic residues" evidence="2">
    <location>
        <begin position="1"/>
        <end position="17"/>
    </location>
</feature>
<dbReference type="PANTHER" id="PTHR33392:SF6">
    <property type="entry name" value="POLYISOPRENYL-TEICHOIC ACID--PEPTIDOGLYCAN TEICHOIC ACID TRANSFERASE TAGU"/>
    <property type="match status" value="1"/>
</dbReference>
<dbReference type="EMBL" id="CP109535">
    <property type="protein sequence ID" value="WTY96539.1"/>
    <property type="molecule type" value="Genomic_DNA"/>
</dbReference>
<evidence type="ECO:0000313" key="5">
    <source>
        <dbReference type="EMBL" id="WTY96539.1"/>
    </source>
</evidence>
<evidence type="ECO:0000256" key="1">
    <source>
        <dbReference type="ARBA" id="ARBA00006068"/>
    </source>
</evidence>
<feature type="domain" description="Cell envelope-related transcriptional attenuator" evidence="4">
    <location>
        <begin position="200"/>
        <end position="353"/>
    </location>
</feature>
<name>A0AAU3GUF1_9ACTN</name>
<dbReference type="NCBIfam" id="TIGR00350">
    <property type="entry name" value="lytR_cpsA_psr"/>
    <property type="match status" value="1"/>
</dbReference>
<gene>
    <name evidence="5" type="ORF">OG626_17325</name>
</gene>
<comment type="similarity">
    <text evidence="1">Belongs to the LytR/CpsA/Psr (LCP) family.</text>
</comment>
<keyword evidence="3" id="KW-0812">Transmembrane</keyword>
<feature type="region of interest" description="Disordered" evidence="2">
    <location>
        <begin position="84"/>
        <end position="118"/>
    </location>
</feature>
<keyword evidence="3" id="KW-1133">Transmembrane helix</keyword>
<keyword evidence="3" id="KW-0472">Membrane</keyword>
<proteinExistence type="inferred from homology"/>
<organism evidence="5">
    <name type="scientific">Streptomyces sp. NBC_01401</name>
    <dbReference type="NCBI Taxonomy" id="2903854"/>
    <lineage>
        <taxon>Bacteria</taxon>
        <taxon>Bacillati</taxon>
        <taxon>Actinomycetota</taxon>
        <taxon>Actinomycetes</taxon>
        <taxon>Kitasatosporales</taxon>
        <taxon>Streptomycetaceae</taxon>
        <taxon>Streptomyces</taxon>
    </lineage>
</organism>
<evidence type="ECO:0000256" key="3">
    <source>
        <dbReference type="SAM" id="Phobius"/>
    </source>
</evidence>
<dbReference type="Pfam" id="PF03816">
    <property type="entry name" value="LytR_cpsA_psr"/>
    <property type="match status" value="1"/>
</dbReference>
<dbReference type="AlphaFoldDB" id="A0AAU3GUF1"/>
<feature type="transmembrane region" description="Helical" evidence="3">
    <location>
        <begin position="123"/>
        <end position="145"/>
    </location>
</feature>